<name>W4VRJ0_9DIPT</name>
<feature type="compositionally biased region" description="Polar residues" evidence="3">
    <location>
        <begin position="212"/>
        <end position="224"/>
    </location>
</feature>
<feature type="compositionally biased region" description="Low complexity" evidence="3">
    <location>
        <begin position="124"/>
        <end position="164"/>
    </location>
</feature>
<dbReference type="InterPro" id="IPR015940">
    <property type="entry name" value="UBA"/>
</dbReference>
<dbReference type="Gene3D" id="1.10.8.10">
    <property type="entry name" value="DNA helicase RuvA subunit, C-terminal domain"/>
    <property type="match status" value="1"/>
</dbReference>
<dbReference type="PANTHER" id="PTHR13020">
    <property type="entry name" value="TRINUCLEOTIDE REPEAT-CONTAINING GENE 6"/>
    <property type="match status" value="1"/>
</dbReference>
<dbReference type="Gene3D" id="3.30.70.330">
    <property type="match status" value="1"/>
</dbReference>
<reference evidence="5" key="1">
    <citation type="journal article" date="2014" name="Insect Biochem. Mol. Biol.">
        <title>An insight into the sialome of the frog biting fly, Corethrella appendiculata.</title>
        <authorList>
            <person name="Ribeiro J.M.C."/>
            <person name="Chagas A.C."/>
            <person name="Pham V.M."/>
            <person name="Lounibos L.P."/>
            <person name="Calvo E."/>
        </authorList>
    </citation>
    <scope>NUCLEOTIDE SEQUENCE</scope>
    <source>
        <tissue evidence="5">Salivary glands</tissue>
    </source>
</reference>
<dbReference type="PROSITE" id="PS50030">
    <property type="entry name" value="UBA"/>
    <property type="match status" value="1"/>
</dbReference>
<feature type="region of interest" description="Disordered" evidence="3">
    <location>
        <begin position="1154"/>
        <end position="1186"/>
    </location>
</feature>
<dbReference type="GO" id="GO:0003723">
    <property type="term" value="F:RNA binding"/>
    <property type="evidence" value="ECO:0007669"/>
    <property type="project" value="UniProtKB-KW"/>
</dbReference>
<feature type="compositionally biased region" description="Low complexity" evidence="3">
    <location>
        <begin position="332"/>
        <end position="362"/>
    </location>
</feature>
<dbReference type="InterPro" id="IPR033503">
    <property type="entry name" value="GW182_RRM"/>
</dbReference>
<dbReference type="InterPro" id="IPR009060">
    <property type="entry name" value="UBA-like_sf"/>
</dbReference>
<dbReference type="Pfam" id="PF12938">
    <property type="entry name" value="M_domain"/>
    <property type="match status" value="1"/>
</dbReference>
<dbReference type="GO" id="GO:0060213">
    <property type="term" value="P:positive regulation of nuclear-transcribed mRNA poly(A) tail shortening"/>
    <property type="evidence" value="ECO:0007669"/>
    <property type="project" value="TreeGrafter"/>
</dbReference>
<feature type="region of interest" description="Disordered" evidence="3">
    <location>
        <begin position="952"/>
        <end position="972"/>
    </location>
</feature>
<dbReference type="PANTHER" id="PTHR13020:SF25">
    <property type="entry name" value="PROTEIN GAWKY"/>
    <property type="match status" value="1"/>
</dbReference>
<dbReference type="EMBL" id="GANO01002742">
    <property type="protein sequence ID" value="JAB57129.1"/>
    <property type="molecule type" value="mRNA"/>
</dbReference>
<evidence type="ECO:0000256" key="3">
    <source>
        <dbReference type="SAM" id="MobiDB-lite"/>
    </source>
</evidence>
<feature type="compositionally biased region" description="Polar residues" evidence="3">
    <location>
        <begin position="112"/>
        <end position="123"/>
    </location>
</feature>
<feature type="region of interest" description="Disordered" evidence="3">
    <location>
        <begin position="1290"/>
        <end position="1357"/>
    </location>
</feature>
<feature type="compositionally biased region" description="Polar residues" evidence="3">
    <location>
        <begin position="1298"/>
        <end position="1329"/>
    </location>
</feature>
<dbReference type="GO" id="GO:0035278">
    <property type="term" value="P:miRNA-mediated gene silencing by inhibition of translation"/>
    <property type="evidence" value="ECO:0007669"/>
    <property type="project" value="InterPro"/>
</dbReference>
<dbReference type="InterPro" id="IPR026805">
    <property type="entry name" value="GW182_M_dom"/>
</dbReference>
<feature type="region of interest" description="Disordered" evidence="3">
    <location>
        <begin position="1018"/>
        <end position="1062"/>
    </location>
</feature>
<feature type="region of interest" description="Disordered" evidence="3">
    <location>
        <begin position="718"/>
        <end position="817"/>
    </location>
</feature>
<feature type="compositionally biased region" description="Low complexity" evidence="3">
    <location>
        <begin position="83"/>
        <end position="111"/>
    </location>
</feature>
<proteinExistence type="evidence at transcript level"/>
<dbReference type="GO" id="GO:0005654">
    <property type="term" value="C:nucleoplasm"/>
    <property type="evidence" value="ECO:0007669"/>
    <property type="project" value="TreeGrafter"/>
</dbReference>
<feature type="compositionally biased region" description="Polar residues" evidence="3">
    <location>
        <begin position="749"/>
        <end position="761"/>
    </location>
</feature>
<dbReference type="InterPro" id="IPR000504">
    <property type="entry name" value="RRM_dom"/>
</dbReference>
<dbReference type="GO" id="GO:0000932">
    <property type="term" value="C:P-body"/>
    <property type="evidence" value="ECO:0007669"/>
    <property type="project" value="TreeGrafter"/>
</dbReference>
<feature type="compositionally biased region" description="Polar residues" evidence="3">
    <location>
        <begin position="1156"/>
        <end position="1180"/>
    </location>
</feature>
<feature type="region of interest" description="Disordered" evidence="3">
    <location>
        <begin position="552"/>
        <end position="610"/>
    </location>
</feature>
<evidence type="ECO:0000259" key="4">
    <source>
        <dbReference type="PROSITE" id="PS50030"/>
    </source>
</evidence>
<dbReference type="CDD" id="cd14284">
    <property type="entry name" value="UBA_GAWKY"/>
    <property type="match status" value="1"/>
</dbReference>
<feature type="region of interest" description="Disordered" evidence="3">
    <location>
        <begin position="293"/>
        <end position="416"/>
    </location>
</feature>
<feature type="compositionally biased region" description="Polar residues" evidence="3">
    <location>
        <begin position="779"/>
        <end position="799"/>
    </location>
</feature>
<evidence type="ECO:0000256" key="1">
    <source>
        <dbReference type="ARBA" id="ARBA00022884"/>
    </source>
</evidence>
<evidence type="ECO:0000313" key="5">
    <source>
        <dbReference type="EMBL" id="JAB57129.1"/>
    </source>
</evidence>
<feature type="compositionally biased region" description="Basic and acidic residues" evidence="3">
    <location>
        <begin position="721"/>
        <end position="731"/>
    </location>
</feature>
<sequence>QTTQKAAAAADDDDKKHPKDDEKLMKKNYFKFDDLLKMIANEKELLANNERPRLRLCGGGESALNNGTTGWGSPPSSATVGSWNTNQGPGNQQQQQQQPPQGWNNQQNPTQRSNSDSNANKAIQQQQATMQQMPGTNNNNNNNNTWNQSANNPNNNNNANKNPMQQPPPPTNSTNNNNNPANQNIQPQQQQQQSPPQQQPQQSPPSAGVVAAQQSNNPTSSNAKNQLEHLNTMREALFSQDGWGCQNVNQDSQWDVPMSPEPGIKSNDPNATAISQWKMNLNNGTELWEINLRNGGQPTNQPQQKTPWGPSTNIGGTWGEDDEPNEAGSVWNGPNNNPAIPGGQQQQQQQQQQPWNNNQNVGANAMWPPNTGNIGPKKDMDWGGVNSAMPPNAPGNNSNWDPRTGQPPPVNMPNPLDGMPNVDMRNMRPGTGMDAANREIRGDPRGISGRLNGSSGMWEQHQQQLSNMQLNKAPPVVGANANQWTNAGGATNQIQNKMQTTWDDASPPAARRTMSNLDDGTSLWGQTNLPRQGSNVSNWKDLPDNMARNSMPRNSISGAGAGPLGPGGVRLGGPGNSMKPDNMWSGGIGGRNGSWDDAAGNNTWDDKNSATGIGAGGVGVGAAGAGWNDGPNPNWMKNNKPNLTGAQVWPDNNDANEWPGHGGINKPPNKLNALEFIRNSKQYRMLCEMGFKKEDVELALRTTNMNLEESIELLQRNSSNDWRRHDDHAGGFDKPFSGRFPSGPGGSMQFPSNNQNVLNNMQSGNPNMSNLNNLQSLQTKPFLSQQGQQHNPSQSIQSFNQPPNAGAGQGGAGGAQPTTQQLRMLVQQIQMAVQAGYLNPQILNQPLAPQTLLLLNQLLSNIKQLQVAQNTSIRGASGGVNNAQLALAVITKHERQISNLQNQIATQQAIYIKQLQQQGNPNVSSGGHNLENEFLRNQNLSALQNNFTEMSLNKEPNSTYPPPNNPTSQQSRLNQWKLPSLDKDIGVGGSDLTDFSRAPGTTAKSTLSTTSSAIGSLGLQGESTWSTGTLGDEWPDTTTDTNKDWPTTHDQPAFTDLVPEFEPGKPWKGTQMKIEEDPTITPGSIARSPLALSVTKDSELFSNNSKTSPTNSINLSSSTWSFNPKLGGAGNTTSQPIAADLWGAPTKLSRAPPGLNANNKAIGSTTSTSSNGWIQNTQRNAAGPNWGGSSSAVAPAWFSTWVLLKNLTVQIDGSVLRTLCMQHGPLQNFHLYLNHGIALCKYSTREEASKAQQALNNCILRNTTICAESPTESEVQNILQHLGVPNAGANSSNNISSWRPNSQQQPSRTTGADTWTSGWPGTNTSSNLWTPLDGTERNTPSNLNSFLPENLLGGELN</sequence>
<dbReference type="Pfam" id="PF00076">
    <property type="entry name" value="RRM_1"/>
    <property type="match status" value="1"/>
</dbReference>
<accession>W4VRJ0</accession>
<feature type="domain" description="UBA" evidence="4">
    <location>
        <begin position="677"/>
        <end position="717"/>
    </location>
</feature>
<dbReference type="InterPro" id="IPR035979">
    <property type="entry name" value="RBD_domain_sf"/>
</dbReference>
<keyword evidence="1" id="KW-0694">RNA-binding</keyword>
<organism evidence="5">
    <name type="scientific">Corethrella appendiculata</name>
    <dbReference type="NCBI Taxonomy" id="1370023"/>
    <lineage>
        <taxon>Eukaryota</taxon>
        <taxon>Metazoa</taxon>
        <taxon>Ecdysozoa</taxon>
        <taxon>Arthropoda</taxon>
        <taxon>Hexapoda</taxon>
        <taxon>Insecta</taxon>
        <taxon>Pterygota</taxon>
        <taxon>Neoptera</taxon>
        <taxon>Endopterygota</taxon>
        <taxon>Diptera</taxon>
        <taxon>Nematocera</taxon>
        <taxon>Culicoidea</taxon>
        <taxon>Chaoboridae</taxon>
        <taxon>Corethrella</taxon>
    </lineage>
</organism>
<evidence type="ECO:0000256" key="2">
    <source>
        <dbReference type="SAM" id="Coils"/>
    </source>
</evidence>
<feature type="region of interest" description="Disordered" evidence="3">
    <location>
        <begin position="1"/>
        <end position="21"/>
    </location>
</feature>
<feature type="compositionally biased region" description="Polar residues" evidence="3">
    <location>
        <begin position="294"/>
        <end position="315"/>
    </location>
</feature>
<dbReference type="CDD" id="cd12435">
    <property type="entry name" value="RRM_GW182_like"/>
    <property type="match status" value="1"/>
</dbReference>
<feature type="compositionally biased region" description="Low complexity" evidence="3">
    <location>
        <begin position="172"/>
        <end position="206"/>
    </location>
</feature>
<dbReference type="InterPro" id="IPR041971">
    <property type="entry name" value="Gawky_UBA"/>
</dbReference>
<feature type="coiled-coil region" evidence="2">
    <location>
        <begin position="883"/>
        <end position="910"/>
    </location>
</feature>
<dbReference type="SUPFAM" id="SSF46934">
    <property type="entry name" value="UBA-like"/>
    <property type="match status" value="1"/>
</dbReference>
<feature type="region of interest" description="Disordered" evidence="3">
    <location>
        <begin position="59"/>
        <end position="224"/>
    </location>
</feature>
<keyword evidence="2" id="KW-0175">Coiled coil</keyword>
<dbReference type="Pfam" id="PF00627">
    <property type="entry name" value="UBA"/>
    <property type="match status" value="1"/>
</dbReference>
<dbReference type="InterPro" id="IPR012677">
    <property type="entry name" value="Nucleotide-bd_a/b_plait_sf"/>
</dbReference>
<protein>
    <submittedName>
        <fullName evidence="5">Putative gawky</fullName>
    </submittedName>
</protein>
<dbReference type="SUPFAM" id="SSF54928">
    <property type="entry name" value="RNA-binding domain, RBD"/>
    <property type="match status" value="1"/>
</dbReference>
<feature type="compositionally biased region" description="Polar residues" evidence="3">
    <location>
        <begin position="1337"/>
        <end position="1347"/>
    </location>
</feature>
<feature type="compositionally biased region" description="Gly residues" evidence="3">
    <location>
        <begin position="559"/>
        <end position="575"/>
    </location>
</feature>
<dbReference type="InterPro" id="IPR052068">
    <property type="entry name" value="GW182_domain"/>
</dbReference>
<dbReference type="SMART" id="SM00165">
    <property type="entry name" value="UBA"/>
    <property type="match status" value="1"/>
</dbReference>
<feature type="non-terminal residue" evidence="5">
    <location>
        <position position="1"/>
    </location>
</feature>
<feature type="compositionally biased region" description="Low complexity" evidence="3">
    <location>
        <begin position="762"/>
        <end position="778"/>
    </location>
</feature>